<keyword evidence="16" id="KW-1185">Reference proteome</keyword>
<comment type="caution">
    <text evidence="15">The sequence shown here is derived from an EMBL/GenBank/DDBJ whole genome shotgun (WGS) entry which is preliminary data.</text>
</comment>
<keyword evidence="11 12" id="KW-0742">SOS response</keyword>
<accession>A0AA36Y618</accession>
<dbReference type="HAMAP" id="MF_00365">
    <property type="entry name" value="RecF"/>
    <property type="match status" value="1"/>
</dbReference>
<keyword evidence="7 12" id="KW-0227">DNA damage</keyword>
<dbReference type="InterPro" id="IPR018078">
    <property type="entry name" value="DNA-binding_RecF_CS"/>
</dbReference>
<proteinExistence type="inferred from homology"/>
<feature type="domain" description="RecF/RecN/SMC N-terminal" evidence="14">
    <location>
        <begin position="6"/>
        <end position="336"/>
    </location>
</feature>
<comment type="similarity">
    <text evidence="2 12 13">Belongs to the RecF family.</text>
</comment>
<comment type="function">
    <text evidence="12 13">The RecF protein is involved in DNA metabolism; it is required for DNA replication and normal SOS inducibility. RecF binds preferentially to single-stranded, linear DNA. It also seems to bind ATP.</text>
</comment>
<evidence type="ECO:0000256" key="7">
    <source>
        <dbReference type="ARBA" id="ARBA00022763"/>
    </source>
</evidence>
<dbReference type="PANTHER" id="PTHR32182:SF0">
    <property type="entry name" value="DNA REPLICATION AND REPAIR PROTEIN RECF"/>
    <property type="match status" value="1"/>
</dbReference>
<dbReference type="InterPro" id="IPR042174">
    <property type="entry name" value="RecF_2"/>
</dbReference>
<gene>
    <name evidence="12" type="primary">recF</name>
    <name evidence="15" type="ORF">HMPREF9623_01129</name>
</gene>
<evidence type="ECO:0000256" key="13">
    <source>
        <dbReference type="RuleBase" id="RU000578"/>
    </source>
</evidence>
<dbReference type="NCBIfam" id="TIGR00611">
    <property type="entry name" value="recf"/>
    <property type="match status" value="1"/>
</dbReference>
<dbReference type="Gene3D" id="3.40.50.300">
    <property type="entry name" value="P-loop containing nucleotide triphosphate hydrolases"/>
    <property type="match status" value="1"/>
</dbReference>
<dbReference type="Pfam" id="PF02463">
    <property type="entry name" value="SMC_N"/>
    <property type="match status" value="1"/>
</dbReference>
<evidence type="ECO:0000256" key="9">
    <source>
        <dbReference type="ARBA" id="ARBA00023125"/>
    </source>
</evidence>
<sequence length="374" mass="42602">MTGMIIESLELENFRNYRCGKFQFSAGSNLLYGDNAQGKTNLLEALYYCAGGKSHRAGKDRELIRLGETEAHIKLLLQSKEIPHRIDIHLRKNGTKGIAVDGIPLRRTSELYGIARMVVFSPEDLNLIKSGPAERRRFLDMELCQLNRRYVKELLQYNRVLQQRNKLLKELVFRPSLLETLDLWDAQLVSAGTALMQSRAVFLKQLNEICVEKYAALTGKREQLHLFYEANVSEDCFAAAVKKNRESDLRQKTSSVGPHRDDIAFYLQQGEEEEMDLRKFGSQGQQRSAALAVKLSEFSLMQRECGENPVFLLDDVLSELDTTRQKQLLKSIRNVQTVLTSTGMDNLLQDGFQIDKKFLVRTGTVTEVSEEESA</sequence>
<dbReference type="PANTHER" id="PTHR32182">
    <property type="entry name" value="DNA REPLICATION AND REPAIR PROTEIN RECF"/>
    <property type="match status" value="1"/>
</dbReference>
<dbReference type="GO" id="GO:0006302">
    <property type="term" value="P:double-strand break repair"/>
    <property type="evidence" value="ECO:0007669"/>
    <property type="project" value="TreeGrafter"/>
</dbReference>
<name>A0AA36Y618_9FIRM</name>
<dbReference type="GO" id="GO:0005737">
    <property type="term" value="C:cytoplasm"/>
    <property type="evidence" value="ECO:0007669"/>
    <property type="project" value="UniProtKB-SubCell"/>
</dbReference>
<keyword evidence="6 12" id="KW-0547">Nucleotide-binding</keyword>
<evidence type="ECO:0000313" key="15">
    <source>
        <dbReference type="EMBL" id="EHO17530.1"/>
    </source>
</evidence>
<dbReference type="GO" id="GO:0005524">
    <property type="term" value="F:ATP binding"/>
    <property type="evidence" value="ECO:0007669"/>
    <property type="project" value="UniProtKB-UniRule"/>
</dbReference>
<dbReference type="GO" id="GO:0006260">
    <property type="term" value="P:DNA replication"/>
    <property type="evidence" value="ECO:0007669"/>
    <property type="project" value="UniProtKB-UniRule"/>
</dbReference>
<dbReference type="PROSITE" id="PS00618">
    <property type="entry name" value="RECF_2"/>
    <property type="match status" value="1"/>
</dbReference>
<keyword evidence="9 12" id="KW-0238">DNA-binding</keyword>
<comment type="subcellular location">
    <subcellularLocation>
        <location evidence="1 12 13">Cytoplasm</location>
    </subcellularLocation>
</comment>
<evidence type="ECO:0000256" key="5">
    <source>
        <dbReference type="ARBA" id="ARBA00022705"/>
    </source>
</evidence>
<evidence type="ECO:0000256" key="12">
    <source>
        <dbReference type="HAMAP-Rule" id="MF_00365"/>
    </source>
</evidence>
<keyword evidence="4 12" id="KW-0963">Cytoplasm</keyword>
<evidence type="ECO:0000256" key="11">
    <source>
        <dbReference type="ARBA" id="ARBA00023236"/>
    </source>
</evidence>
<evidence type="ECO:0000256" key="4">
    <source>
        <dbReference type="ARBA" id="ARBA00022490"/>
    </source>
</evidence>
<evidence type="ECO:0000256" key="3">
    <source>
        <dbReference type="ARBA" id="ARBA00020170"/>
    </source>
</evidence>
<keyword evidence="5 12" id="KW-0235">DNA replication</keyword>
<keyword evidence="8 12" id="KW-0067">ATP-binding</keyword>
<dbReference type="GO" id="GO:0009432">
    <property type="term" value="P:SOS response"/>
    <property type="evidence" value="ECO:0007669"/>
    <property type="project" value="UniProtKB-UniRule"/>
</dbReference>
<keyword evidence="10 12" id="KW-0234">DNA repair</keyword>
<dbReference type="InterPro" id="IPR001238">
    <property type="entry name" value="DNA-binding_RecF"/>
</dbReference>
<dbReference type="InterPro" id="IPR003395">
    <property type="entry name" value="RecF/RecN/SMC_N"/>
</dbReference>
<evidence type="ECO:0000256" key="2">
    <source>
        <dbReference type="ARBA" id="ARBA00008016"/>
    </source>
</evidence>
<reference evidence="15 16" key="1">
    <citation type="submission" date="2011-10" db="EMBL/GenBank/DDBJ databases">
        <title>The Genome Sequence of Lachnospiraceae bacterium ACC2.</title>
        <authorList>
            <consortium name="The Broad Institute Genome Sequencing Platform"/>
            <person name="Earl A."/>
            <person name="Ward D."/>
            <person name="Feldgarden M."/>
            <person name="Gevers D."/>
            <person name="Sizova M."/>
            <person name="Hazen A."/>
            <person name="Epstein S."/>
            <person name="Young S.K."/>
            <person name="Zeng Q."/>
            <person name="Gargeya S."/>
            <person name="Fitzgerald M."/>
            <person name="Haas B."/>
            <person name="Abouelleil A."/>
            <person name="Alvarado L."/>
            <person name="Arachchi H.M."/>
            <person name="Berlin A."/>
            <person name="Brown A."/>
            <person name="Chapman S.B."/>
            <person name="Chen Z."/>
            <person name="Dunbar C."/>
            <person name="Freedman E."/>
            <person name="Gearin G."/>
            <person name="Goldberg J."/>
            <person name="Griggs A."/>
            <person name="Gujja S."/>
            <person name="Heiman D."/>
            <person name="Howarth C."/>
            <person name="Larson L."/>
            <person name="Lui A."/>
            <person name="MacDonald P.J.P."/>
            <person name="Montmayeur A."/>
            <person name="Murphy C."/>
            <person name="Neiman D."/>
            <person name="Pearson M."/>
            <person name="Priest M."/>
            <person name="Roberts A."/>
            <person name="Saif S."/>
            <person name="Shea T."/>
            <person name="Shenoy N."/>
            <person name="Sisk P."/>
            <person name="Stolte C."/>
            <person name="Sykes S."/>
            <person name="Wortman J."/>
            <person name="Nusbaum C."/>
            <person name="Birren B."/>
        </authorList>
    </citation>
    <scope>NUCLEOTIDE SEQUENCE [LARGE SCALE GENOMIC DNA]</scope>
    <source>
        <strain evidence="15 16">ACC2</strain>
    </source>
</reference>
<feature type="binding site" evidence="12">
    <location>
        <begin position="33"/>
        <end position="40"/>
    </location>
    <ligand>
        <name>ATP</name>
        <dbReference type="ChEBI" id="CHEBI:30616"/>
    </ligand>
</feature>
<evidence type="ECO:0000256" key="8">
    <source>
        <dbReference type="ARBA" id="ARBA00022840"/>
    </source>
</evidence>
<evidence type="ECO:0000256" key="6">
    <source>
        <dbReference type="ARBA" id="ARBA00022741"/>
    </source>
</evidence>
<dbReference type="GO" id="GO:0003697">
    <property type="term" value="F:single-stranded DNA binding"/>
    <property type="evidence" value="ECO:0007669"/>
    <property type="project" value="UniProtKB-UniRule"/>
</dbReference>
<dbReference type="Proteomes" id="UP000018466">
    <property type="component" value="Unassembled WGS sequence"/>
</dbReference>
<evidence type="ECO:0000256" key="10">
    <source>
        <dbReference type="ARBA" id="ARBA00023204"/>
    </source>
</evidence>
<dbReference type="InterPro" id="IPR027417">
    <property type="entry name" value="P-loop_NTPase"/>
</dbReference>
<dbReference type="PROSITE" id="PS00617">
    <property type="entry name" value="RECF_1"/>
    <property type="match status" value="1"/>
</dbReference>
<evidence type="ECO:0000256" key="1">
    <source>
        <dbReference type="ARBA" id="ARBA00004496"/>
    </source>
</evidence>
<protein>
    <recommendedName>
        <fullName evidence="3 12">DNA replication and repair protein RecF</fullName>
    </recommendedName>
</protein>
<dbReference type="EMBL" id="AGEL01000006">
    <property type="protein sequence ID" value="EHO17530.1"/>
    <property type="molecule type" value="Genomic_DNA"/>
</dbReference>
<dbReference type="GO" id="GO:0000731">
    <property type="term" value="P:DNA synthesis involved in DNA repair"/>
    <property type="evidence" value="ECO:0007669"/>
    <property type="project" value="TreeGrafter"/>
</dbReference>
<organism evidence="15 16">
    <name type="scientific">Stomatobaculum longum</name>
    <dbReference type="NCBI Taxonomy" id="796942"/>
    <lineage>
        <taxon>Bacteria</taxon>
        <taxon>Bacillati</taxon>
        <taxon>Bacillota</taxon>
        <taxon>Clostridia</taxon>
        <taxon>Lachnospirales</taxon>
        <taxon>Lachnospiraceae</taxon>
        <taxon>Stomatobaculum</taxon>
    </lineage>
</organism>
<evidence type="ECO:0000259" key="14">
    <source>
        <dbReference type="Pfam" id="PF02463"/>
    </source>
</evidence>
<dbReference type="Gene3D" id="1.20.1050.90">
    <property type="entry name" value="RecF/RecN/SMC, N-terminal domain"/>
    <property type="match status" value="1"/>
</dbReference>
<dbReference type="AlphaFoldDB" id="A0AA36Y618"/>
<dbReference type="SUPFAM" id="SSF52540">
    <property type="entry name" value="P-loop containing nucleoside triphosphate hydrolases"/>
    <property type="match status" value="1"/>
</dbReference>
<evidence type="ECO:0000313" key="16">
    <source>
        <dbReference type="Proteomes" id="UP000018466"/>
    </source>
</evidence>